<dbReference type="InterPro" id="IPR039536">
    <property type="entry name" value="TetR_C_Proteobacteria"/>
</dbReference>
<sequence length="201" mass="22348">MRVKTAAKREAILAAAAEVFKESGFERASMAEISARIGGSKGTLYAYFKSKEELFVGVMHQEAKKQFDPILDALDNDTAELEKTLCVLGEKIVSFLCQESSIQTRRMIVAESGRSDIGRRFHEEGPKIGMQRVAAFMKKQMDAGRLRQGDPLRATLQLFALLDCETVTPMLLGLETSISRPRIKRLVSRAVETFLAAYAAR</sequence>
<evidence type="ECO:0000256" key="1">
    <source>
        <dbReference type="ARBA" id="ARBA00023125"/>
    </source>
</evidence>
<keyword evidence="1 2" id="KW-0238">DNA-binding</keyword>
<feature type="domain" description="HTH tetR-type" evidence="3">
    <location>
        <begin position="6"/>
        <end position="66"/>
    </location>
</feature>
<dbReference type="Gene3D" id="1.10.10.60">
    <property type="entry name" value="Homeodomain-like"/>
    <property type="match status" value="1"/>
</dbReference>
<dbReference type="PANTHER" id="PTHR30055">
    <property type="entry name" value="HTH-TYPE TRANSCRIPTIONAL REGULATOR RUTR"/>
    <property type="match status" value="1"/>
</dbReference>
<dbReference type="PANTHER" id="PTHR30055:SF119">
    <property type="entry name" value="NALC"/>
    <property type="match status" value="1"/>
</dbReference>
<dbReference type="SUPFAM" id="SSF46689">
    <property type="entry name" value="Homeodomain-like"/>
    <property type="match status" value="1"/>
</dbReference>
<dbReference type="Pfam" id="PF14246">
    <property type="entry name" value="TetR_C_7"/>
    <property type="match status" value="1"/>
</dbReference>
<protein>
    <submittedName>
        <fullName evidence="4">TetR/AcrR family transcriptional regulator</fullName>
    </submittedName>
</protein>
<dbReference type="PRINTS" id="PR00455">
    <property type="entry name" value="HTHTETR"/>
</dbReference>
<dbReference type="Gene3D" id="1.10.357.10">
    <property type="entry name" value="Tetracycline Repressor, domain 2"/>
    <property type="match status" value="1"/>
</dbReference>
<reference evidence="4 5" key="1">
    <citation type="journal article" date="2018" name="Int. J. Syst. Evol. Microbiol.">
        <title>Uliginosibacterium sediminicola sp. nov., isolated from freshwater sediment.</title>
        <authorList>
            <person name="Hwang W.M."/>
            <person name="Kim S.M."/>
            <person name="Kang K."/>
            <person name="Ahn T.Y."/>
        </authorList>
    </citation>
    <scope>NUCLEOTIDE SEQUENCE [LARGE SCALE GENOMIC DNA]</scope>
    <source>
        <strain evidence="4 5">M1-21</strain>
    </source>
</reference>
<accession>A0ABU9YXE8</accession>
<dbReference type="Pfam" id="PF00440">
    <property type="entry name" value="TetR_N"/>
    <property type="match status" value="1"/>
</dbReference>
<organism evidence="4 5">
    <name type="scientific">Uliginosibacterium sediminicola</name>
    <dbReference type="NCBI Taxonomy" id="2024550"/>
    <lineage>
        <taxon>Bacteria</taxon>
        <taxon>Pseudomonadati</taxon>
        <taxon>Pseudomonadota</taxon>
        <taxon>Betaproteobacteria</taxon>
        <taxon>Rhodocyclales</taxon>
        <taxon>Zoogloeaceae</taxon>
        <taxon>Uliginosibacterium</taxon>
    </lineage>
</organism>
<comment type="caution">
    <text evidence="4">The sequence shown here is derived from an EMBL/GenBank/DDBJ whole genome shotgun (WGS) entry which is preliminary data.</text>
</comment>
<dbReference type="Proteomes" id="UP001410394">
    <property type="component" value="Unassembled WGS sequence"/>
</dbReference>
<gene>
    <name evidence="4" type="ORF">ABDB84_08090</name>
</gene>
<dbReference type="InterPro" id="IPR009057">
    <property type="entry name" value="Homeodomain-like_sf"/>
</dbReference>
<feature type="DNA-binding region" description="H-T-H motif" evidence="2">
    <location>
        <begin position="29"/>
        <end position="48"/>
    </location>
</feature>
<evidence type="ECO:0000259" key="3">
    <source>
        <dbReference type="PROSITE" id="PS50977"/>
    </source>
</evidence>
<keyword evidence="5" id="KW-1185">Reference proteome</keyword>
<proteinExistence type="predicted"/>
<dbReference type="InterPro" id="IPR001647">
    <property type="entry name" value="HTH_TetR"/>
</dbReference>
<dbReference type="PROSITE" id="PS50977">
    <property type="entry name" value="HTH_TETR_2"/>
    <property type="match status" value="1"/>
</dbReference>
<evidence type="ECO:0000313" key="5">
    <source>
        <dbReference type="Proteomes" id="UP001410394"/>
    </source>
</evidence>
<evidence type="ECO:0000256" key="2">
    <source>
        <dbReference type="PROSITE-ProRule" id="PRU00335"/>
    </source>
</evidence>
<evidence type="ECO:0000313" key="4">
    <source>
        <dbReference type="EMBL" id="MEN3068436.1"/>
    </source>
</evidence>
<dbReference type="RefSeq" id="WP_345919204.1">
    <property type="nucleotide sequence ID" value="NZ_JBDIVE010000003.1"/>
</dbReference>
<name>A0ABU9YXE8_9RHOO</name>
<dbReference type="InterPro" id="IPR050109">
    <property type="entry name" value="HTH-type_TetR-like_transc_reg"/>
</dbReference>
<dbReference type="EMBL" id="JBDIVE010000003">
    <property type="protein sequence ID" value="MEN3068436.1"/>
    <property type="molecule type" value="Genomic_DNA"/>
</dbReference>